<dbReference type="NCBIfam" id="NF002032">
    <property type="entry name" value="PRK00856.1"/>
    <property type="match status" value="1"/>
</dbReference>
<evidence type="ECO:0000256" key="4">
    <source>
        <dbReference type="ARBA" id="ARBA00022975"/>
    </source>
</evidence>
<dbReference type="GO" id="GO:0016597">
    <property type="term" value="F:amino acid binding"/>
    <property type="evidence" value="ECO:0007669"/>
    <property type="project" value="InterPro"/>
</dbReference>
<dbReference type="Pfam" id="PF00185">
    <property type="entry name" value="OTCace"/>
    <property type="match status" value="1"/>
</dbReference>
<dbReference type="PRINTS" id="PR00100">
    <property type="entry name" value="AOTCASE"/>
</dbReference>
<evidence type="ECO:0000259" key="8">
    <source>
        <dbReference type="Pfam" id="PF00185"/>
    </source>
</evidence>
<dbReference type="PROSITE" id="PS00097">
    <property type="entry name" value="CARBAMOYLTRANSFERASE"/>
    <property type="match status" value="1"/>
</dbReference>
<dbReference type="SUPFAM" id="SSF53671">
    <property type="entry name" value="Aspartate/ornithine carbamoyltransferase"/>
    <property type="match status" value="1"/>
</dbReference>
<dbReference type="InterPro" id="IPR036901">
    <property type="entry name" value="Asp/Orn_carbamoylTrfase_sf"/>
</dbReference>
<feature type="binding site" evidence="7">
    <location>
        <position position="51"/>
    </location>
    <ligand>
        <name>carbamoyl phosphate</name>
        <dbReference type="ChEBI" id="CHEBI:58228"/>
    </ligand>
</feature>
<gene>
    <name evidence="7" type="primary">pyrB</name>
    <name evidence="10" type="ORF">SAMN04488134_101491</name>
</gene>
<accession>A0A1H8I183</accession>
<evidence type="ECO:0000256" key="1">
    <source>
        <dbReference type="ARBA" id="ARBA00004852"/>
    </source>
</evidence>
<evidence type="ECO:0000256" key="5">
    <source>
        <dbReference type="ARBA" id="ARBA00043884"/>
    </source>
</evidence>
<dbReference type="GO" id="GO:0004070">
    <property type="term" value="F:aspartate carbamoyltransferase activity"/>
    <property type="evidence" value="ECO:0007669"/>
    <property type="project" value="UniProtKB-UniRule"/>
</dbReference>
<dbReference type="InterPro" id="IPR002082">
    <property type="entry name" value="Asp_carbamoyltransf"/>
</dbReference>
<dbReference type="GO" id="GO:0006207">
    <property type="term" value="P:'de novo' pyrimidine nucleobase biosynthetic process"/>
    <property type="evidence" value="ECO:0007669"/>
    <property type="project" value="InterPro"/>
</dbReference>
<feature type="binding site" evidence="7">
    <location>
        <position position="212"/>
    </location>
    <ligand>
        <name>L-aspartate</name>
        <dbReference type="ChEBI" id="CHEBI:29991"/>
    </ligand>
</feature>
<dbReference type="STRING" id="872970.SAMN04488134_101491"/>
<keyword evidence="4 7" id="KW-0665">Pyrimidine biosynthesis</keyword>
<comment type="catalytic activity">
    <reaction evidence="6 7">
        <text>carbamoyl phosphate + L-aspartate = N-carbamoyl-L-aspartate + phosphate + H(+)</text>
        <dbReference type="Rhea" id="RHEA:20013"/>
        <dbReference type="ChEBI" id="CHEBI:15378"/>
        <dbReference type="ChEBI" id="CHEBI:29991"/>
        <dbReference type="ChEBI" id="CHEBI:32814"/>
        <dbReference type="ChEBI" id="CHEBI:43474"/>
        <dbReference type="ChEBI" id="CHEBI:58228"/>
        <dbReference type="EC" id="2.1.3.2"/>
    </reaction>
</comment>
<dbReference type="GO" id="GO:0006520">
    <property type="term" value="P:amino acid metabolic process"/>
    <property type="evidence" value="ECO:0007669"/>
    <property type="project" value="InterPro"/>
</dbReference>
<feature type="binding site" evidence="7">
    <location>
        <position position="52"/>
    </location>
    <ligand>
        <name>carbamoyl phosphate</name>
        <dbReference type="ChEBI" id="CHEBI:58228"/>
    </ligand>
</feature>
<evidence type="ECO:0000256" key="2">
    <source>
        <dbReference type="ARBA" id="ARBA00008896"/>
    </source>
</evidence>
<comment type="function">
    <text evidence="5 7">Catalyzes the condensation of carbamoyl phosphate and aspartate to form carbamoyl aspartate and inorganic phosphate, the committed step in the de novo pyrimidine nucleotide biosynthesis pathway.</text>
</comment>
<dbReference type="OrthoDB" id="9802587at2"/>
<keyword evidence="11" id="KW-1185">Reference proteome</keyword>
<dbReference type="HAMAP" id="MF_00001">
    <property type="entry name" value="Asp_carb_tr"/>
    <property type="match status" value="1"/>
</dbReference>
<feature type="domain" description="Aspartate/ornithine carbamoyltransferase Asp/Orn-binding" evidence="8">
    <location>
        <begin position="149"/>
        <end position="289"/>
    </location>
</feature>
<name>A0A1H8I183_9BACI</name>
<organism evidence="10 11">
    <name type="scientific">Amphibacillus marinus</name>
    <dbReference type="NCBI Taxonomy" id="872970"/>
    <lineage>
        <taxon>Bacteria</taxon>
        <taxon>Bacillati</taxon>
        <taxon>Bacillota</taxon>
        <taxon>Bacilli</taxon>
        <taxon>Bacillales</taxon>
        <taxon>Bacillaceae</taxon>
        <taxon>Amphibacillus</taxon>
    </lineage>
</organism>
<feature type="binding site" evidence="7">
    <location>
        <position position="254"/>
    </location>
    <ligand>
        <name>carbamoyl phosphate</name>
        <dbReference type="ChEBI" id="CHEBI:58228"/>
    </ligand>
</feature>
<dbReference type="Pfam" id="PF02729">
    <property type="entry name" value="OTCace_N"/>
    <property type="match status" value="1"/>
</dbReference>
<dbReference type="FunFam" id="3.40.50.1370:FF:000011">
    <property type="entry name" value="Aspartate carbamoyltransferase"/>
    <property type="match status" value="1"/>
</dbReference>
<dbReference type="Proteomes" id="UP000199300">
    <property type="component" value="Unassembled WGS sequence"/>
</dbReference>
<feature type="binding site" evidence="7">
    <location>
        <position position="129"/>
    </location>
    <ligand>
        <name>carbamoyl phosphate</name>
        <dbReference type="ChEBI" id="CHEBI:58228"/>
    </ligand>
</feature>
<dbReference type="InterPro" id="IPR006132">
    <property type="entry name" value="Asp/Orn_carbamoyltranf_P-bd"/>
</dbReference>
<dbReference type="EC" id="2.1.3.2" evidence="7"/>
<evidence type="ECO:0000313" key="11">
    <source>
        <dbReference type="Proteomes" id="UP000199300"/>
    </source>
</evidence>
<feature type="binding site" evidence="7">
    <location>
        <position position="162"/>
    </location>
    <ligand>
        <name>L-aspartate</name>
        <dbReference type="ChEBI" id="CHEBI:29991"/>
    </ligand>
</feature>
<protein>
    <recommendedName>
        <fullName evidence="7">Aspartate carbamoyltransferase</fullName>
        <ecNumber evidence="7">2.1.3.2</ecNumber>
    </recommendedName>
    <alternativeName>
        <fullName evidence="7">Aspartate transcarbamylase</fullName>
        <shortName evidence="7">ATCase</shortName>
    </alternativeName>
</protein>
<dbReference type="GO" id="GO:0005829">
    <property type="term" value="C:cytosol"/>
    <property type="evidence" value="ECO:0007669"/>
    <property type="project" value="TreeGrafter"/>
</dbReference>
<dbReference type="RefSeq" id="WP_091494440.1">
    <property type="nucleotide sequence ID" value="NZ_FODJ01000001.1"/>
</dbReference>
<evidence type="ECO:0000256" key="6">
    <source>
        <dbReference type="ARBA" id="ARBA00048859"/>
    </source>
</evidence>
<comment type="subunit">
    <text evidence="7">Heterododecamer (2C3:3R2) of six catalytic PyrB chains organized as two trimers (C3), and six regulatory PyrI chains organized as three dimers (R2).</text>
</comment>
<dbReference type="PANTHER" id="PTHR45753">
    <property type="entry name" value="ORNITHINE CARBAMOYLTRANSFERASE, MITOCHONDRIAL"/>
    <property type="match status" value="1"/>
</dbReference>
<proteinExistence type="inferred from homology"/>
<keyword evidence="3 7" id="KW-0808">Transferase</keyword>
<evidence type="ECO:0000256" key="3">
    <source>
        <dbReference type="ARBA" id="ARBA00022679"/>
    </source>
</evidence>
<dbReference type="PANTHER" id="PTHR45753:SF6">
    <property type="entry name" value="ASPARTATE CARBAMOYLTRANSFERASE"/>
    <property type="match status" value="1"/>
</dbReference>
<reference evidence="10 11" key="1">
    <citation type="submission" date="2016-10" db="EMBL/GenBank/DDBJ databases">
        <authorList>
            <person name="de Groot N.N."/>
        </authorList>
    </citation>
    <scope>NUCLEOTIDE SEQUENCE [LARGE SCALE GENOMIC DNA]</scope>
    <source>
        <strain evidence="10 11">CGMCC 1.10434</strain>
    </source>
</reference>
<feature type="binding site" evidence="7">
    <location>
        <position position="132"/>
    </location>
    <ligand>
        <name>carbamoyl phosphate</name>
        <dbReference type="ChEBI" id="CHEBI:58228"/>
    </ligand>
</feature>
<feature type="binding site" evidence="7">
    <location>
        <position position="79"/>
    </location>
    <ligand>
        <name>L-aspartate</name>
        <dbReference type="ChEBI" id="CHEBI:29991"/>
    </ligand>
</feature>
<dbReference type="InterPro" id="IPR006130">
    <property type="entry name" value="Asp/Orn_carbamoylTrfase"/>
</dbReference>
<dbReference type="EMBL" id="FODJ01000001">
    <property type="protein sequence ID" value="SEN62017.1"/>
    <property type="molecule type" value="Genomic_DNA"/>
</dbReference>
<sequence length="313" mass="35407">MKNFVSMKSFKDFELLALIKEVDQFFNGQSVNLSKDRKRFVANLFYEPSTRTKMSFEVAEKKMGLEVLDFHVDQSSVQKGETVSDTAKTLAAIGAEALVIRHPEQNIVQSLATQLDVPVINAGDGKGEHPTQSLLDLYTIYREFGRLTGLNILIVGDIIHSRVARSNAYALKTLGANVMFSAKAQWQDSSLPFPYVDLDQAIEQCDVVMLLRIQLERHQEKDSFAVESYLDQYGLTEAREQRMKQDAIIMHPAPVNRDVEIADSLVECPRSRIFKQMEYGVYARMAVLNNLLAEETDYSDTITEKLYAHVNGI</sequence>
<dbReference type="AlphaFoldDB" id="A0A1H8I183"/>
<comment type="similarity">
    <text evidence="2 7">Belongs to the aspartate/ornithine carbamoyltransferase superfamily. ATCase family.</text>
</comment>
<dbReference type="InterPro" id="IPR006131">
    <property type="entry name" value="Asp_carbamoyltransf_Asp/Orn-bd"/>
</dbReference>
<dbReference type="PRINTS" id="PR00101">
    <property type="entry name" value="ATCASE"/>
</dbReference>
<evidence type="ECO:0000313" key="10">
    <source>
        <dbReference type="EMBL" id="SEN62017.1"/>
    </source>
</evidence>
<dbReference type="Gene3D" id="3.40.50.1370">
    <property type="entry name" value="Aspartate/ornithine carbamoyltransferase"/>
    <property type="match status" value="2"/>
</dbReference>
<evidence type="ECO:0000259" key="9">
    <source>
        <dbReference type="Pfam" id="PF02729"/>
    </source>
</evidence>
<evidence type="ECO:0000256" key="7">
    <source>
        <dbReference type="HAMAP-Rule" id="MF_00001"/>
    </source>
</evidence>
<dbReference type="UniPathway" id="UPA00070">
    <property type="reaction ID" value="UER00116"/>
</dbReference>
<feature type="binding site" evidence="7">
    <location>
        <position position="101"/>
    </location>
    <ligand>
        <name>carbamoyl phosphate</name>
        <dbReference type="ChEBI" id="CHEBI:58228"/>
    </ligand>
</feature>
<comment type="pathway">
    <text evidence="1 7">Pyrimidine metabolism; UMP biosynthesis via de novo pathway; (S)-dihydroorotate from bicarbonate: step 2/3.</text>
</comment>
<dbReference type="GO" id="GO:0044205">
    <property type="term" value="P:'de novo' UMP biosynthetic process"/>
    <property type="evidence" value="ECO:0007669"/>
    <property type="project" value="UniProtKB-UniRule"/>
</dbReference>
<feature type="binding site" evidence="7">
    <location>
        <position position="253"/>
    </location>
    <ligand>
        <name>carbamoyl phosphate</name>
        <dbReference type="ChEBI" id="CHEBI:58228"/>
    </ligand>
</feature>
<dbReference type="NCBIfam" id="TIGR00670">
    <property type="entry name" value="asp_carb_tr"/>
    <property type="match status" value="1"/>
</dbReference>
<feature type="domain" description="Aspartate/ornithine carbamoyltransferase carbamoyl-P binding" evidence="9">
    <location>
        <begin position="2"/>
        <end position="141"/>
    </location>
</feature>